<keyword evidence="14" id="KW-1185">Reference proteome</keyword>
<evidence type="ECO:0000256" key="8">
    <source>
        <dbReference type="SAM" id="SignalP"/>
    </source>
</evidence>
<keyword evidence="4" id="KW-0479">Metal-binding</keyword>
<dbReference type="OrthoDB" id="9775677at2"/>
<gene>
    <name evidence="11" type="primary">pepO</name>
    <name evidence="11" type="ORF">LMI_3010</name>
    <name evidence="12" type="ORF">SAMN02982997_00754</name>
</gene>
<dbReference type="PANTHER" id="PTHR11733">
    <property type="entry name" value="ZINC METALLOPROTEASE FAMILY M13 NEPRILYSIN-RELATED"/>
    <property type="match status" value="1"/>
</dbReference>
<feature type="chain" id="PRO_5009750869" evidence="8">
    <location>
        <begin position="19"/>
        <end position="680"/>
    </location>
</feature>
<evidence type="ECO:0000256" key="6">
    <source>
        <dbReference type="ARBA" id="ARBA00022833"/>
    </source>
</evidence>
<dbReference type="KEGG" id="tmc:LMI_3010"/>
<reference evidence="11" key="1">
    <citation type="submission" date="2014-09" db="EMBL/GenBank/DDBJ databases">
        <authorList>
            <person name="GOMEZ-VALERO Laura"/>
        </authorList>
    </citation>
    <scope>NUCLEOTIDE SEQUENCE</scope>
    <source>
        <strain evidence="11">ATCC33218</strain>
    </source>
</reference>
<dbReference type="AlphaFoldDB" id="A0A098GJS8"/>
<dbReference type="Pfam" id="PF05649">
    <property type="entry name" value="Peptidase_M13_N"/>
    <property type="match status" value="1"/>
</dbReference>
<feature type="domain" description="Peptidase M13 N-terminal" evidence="10">
    <location>
        <begin position="47"/>
        <end position="426"/>
    </location>
</feature>
<dbReference type="GO" id="GO:0016485">
    <property type="term" value="P:protein processing"/>
    <property type="evidence" value="ECO:0007669"/>
    <property type="project" value="TreeGrafter"/>
</dbReference>
<reference evidence="13" key="2">
    <citation type="submission" date="2014-09" db="EMBL/GenBank/DDBJ databases">
        <authorList>
            <person name="Gomez-Valero L."/>
        </authorList>
    </citation>
    <scope>NUCLEOTIDE SEQUENCE [LARGE SCALE GENOMIC DNA]</scope>
    <source>
        <strain evidence="13">ATCC33218</strain>
    </source>
</reference>
<dbReference type="InterPro" id="IPR042089">
    <property type="entry name" value="Peptidase_M13_dom_2"/>
</dbReference>
<dbReference type="STRING" id="451.B6N58_13860"/>
<evidence type="ECO:0000313" key="11">
    <source>
        <dbReference type="EMBL" id="CEG62240.1"/>
    </source>
</evidence>
<sequence length="680" mass="76497">MRYILATFTAILSFSSLAVNVPITNDGNNNNPVEALHLDWLDTSASPTTDFFAYANGTWQKKNPIPPEYATWGSFNILQEKVQDRIHQMLIAAANNKNAAPGSIEQKVGDFYFSGMDEESINKLGIEPLLSEFQRIAAINNLADLQQVITHLQLIGVDALFSFGSMQDFKNSQEMIGAAGQGGLGLPDRDYYLKEDKKFQQIRAAYVQHIGKMFELLGDKPDQATKEAATVMNIETILAKASMSQIEQRDPNAVYHMMDLQQLEQVTPNFSWSQYLSALGQPSIKHINLTTPEFFKVMNTQLQAIPLADWKTYLRWHLIDAFASYLSKPFVDQNFKMVSALTGTKKLLPRWKRVVNTENGALGFAIGKLYVEKYFPPASKQAALEILHDIRQALKQDLQTLSWMTPETRQAALKKLALMEDRVGYPDKWWDYSTLKVDRGPYVLNVIRANEFLNKRDLNKIGKPVDRSEWAMPPQTINAYYDPSMNNLNIPAGILQPPFFDPSAPAAVNYGAIGFVMGHEMTHGFDDQGAKFDGHGNLKNWWTEADLKKFQAATNCIVEQFSKYKVDGDLPVQGKLVVGEATADLGGLTLAYHAFHNSKYYKEAKTINSITPDQQFFLGTAHVWASNIRPEQVRNLVTTDPHPPMIYRVNGTLSNMPQFQAAFSVPDKSIMVNATRCVIW</sequence>
<dbReference type="PATRIC" id="fig|451.8.peg.811"/>
<name>A0A098GJS8_LEGMI</name>
<evidence type="ECO:0000259" key="10">
    <source>
        <dbReference type="Pfam" id="PF05649"/>
    </source>
</evidence>
<dbReference type="GO" id="GO:0046872">
    <property type="term" value="F:metal ion binding"/>
    <property type="evidence" value="ECO:0007669"/>
    <property type="project" value="UniProtKB-KW"/>
</dbReference>
<dbReference type="Gene3D" id="3.40.390.10">
    <property type="entry name" value="Collagenase (Catalytic Domain)"/>
    <property type="match status" value="1"/>
</dbReference>
<evidence type="ECO:0000256" key="4">
    <source>
        <dbReference type="ARBA" id="ARBA00022723"/>
    </source>
</evidence>
<dbReference type="EMBL" id="FMVN01000003">
    <property type="protein sequence ID" value="SCY06378.1"/>
    <property type="molecule type" value="Genomic_DNA"/>
</dbReference>
<dbReference type="PANTHER" id="PTHR11733:SF167">
    <property type="entry name" value="FI17812P1-RELATED"/>
    <property type="match status" value="1"/>
</dbReference>
<keyword evidence="6" id="KW-0862">Zinc</keyword>
<organism evidence="11 13">
    <name type="scientific">Legionella micdadei</name>
    <name type="common">Tatlockia micdadei</name>
    <dbReference type="NCBI Taxonomy" id="451"/>
    <lineage>
        <taxon>Bacteria</taxon>
        <taxon>Pseudomonadati</taxon>
        <taxon>Pseudomonadota</taxon>
        <taxon>Gammaproteobacteria</taxon>
        <taxon>Legionellales</taxon>
        <taxon>Legionellaceae</taxon>
        <taxon>Legionella</taxon>
    </lineage>
</organism>
<evidence type="ECO:0000256" key="7">
    <source>
        <dbReference type="ARBA" id="ARBA00023049"/>
    </source>
</evidence>
<keyword evidence="8" id="KW-0732">Signal</keyword>
<dbReference type="EMBL" id="LN614830">
    <property type="protein sequence ID" value="CEG62240.1"/>
    <property type="molecule type" value="Genomic_DNA"/>
</dbReference>
<evidence type="ECO:0000256" key="5">
    <source>
        <dbReference type="ARBA" id="ARBA00022801"/>
    </source>
</evidence>
<accession>A0A098GJS8</accession>
<feature type="domain" description="Peptidase M13 C-terminal" evidence="9">
    <location>
        <begin position="478"/>
        <end position="677"/>
    </location>
</feature>
<evidence type="ECO:0000313" key="14">
    <source>
        <dbReference type="Proteomes" id="UP000182998"/>
    </source>
</evidence>
<evidence type="ECO:0000313" key="12">
    <source>
        <dbReference type="EMBL" id="SCY06378.1"/>
    </source>
</evidence>
<dbReference type="PROSITE" id="PS51885">
    <property type="entry name" value="NEPRILYSIN"/>
    <property type="match status" value="1"/>
</dbReference>
<protein>
    <submittedName>
        <fullName evidence="12">Endopeptidase</fullName>
    </submittedName>
    <submittedName>
        <fullName evidence="11">Metallopeptidase PepO, peptidase, M13 family</fullName>
    </submittedName>
</protein>
<dbReference type="InterPro" id="IPR008753">
    <property type="entry name" value="Peptidase_M13_N"/>
</dbReference>
<comment type="similarity">
    <text evidence="2">Belongs to the peptidase M13 family.</text>
</comment>
<dbReference type="Proteomes" id="UP000032414">
    <property type="component" value="Chromosome I"/>
</dbReference>
<keyword evidence="5" id="KW-0378">Hydrolase</keyword>
<dbReference type="InterPro" id="IPR024079">
    <property type="entry name" value="MetalloPept_cat_dom_sf"/>
</dbReference>
<keyword evidence="7" id="KW-0482">Metalloprotease</keyword>
<dbReference type="InterPro" id="IPR018497">
    <property type="entry name" value="Peptidase_M13_C"/>
</dbReference>
<keyword evidence="3" id="KW-0645">Protease</keyword>
<evidence type="ECO:0000256" key="1">
    <source>
        <dbReference type="ARBA" id="ARBA00001947"/>
    </source>
</evidence>
<dbReference type="Proteomes" id="UP000182998">
    <property type="component" value="Unassembled WGS sequence"/>
</dbReference>
<dbReference type="GO" id="GO:0005886">
    <property type="term" value="C:plasma membrane"/>
    <property type="evidence" value="ECO:0007669"/>
    <property type="project" value="TreeGrafter"/>
</dbReference>
<evidence type="ECO:0000313" key="13">
    <source>
        <dbReference type="Proteomes" id="UP000032414"/>
    </source>
</evidence>
<dbReference type="PRINTS" id="PR00786">
    <property type="entry name" value="NEPRILYSIN"/>
</dbReference>
<dbReference type="HOGENOM" id="CLU_006187_7_2_6"/>
<evidence type="ECO:0000256" key="2">
    <source>
        <dbReference type="ARBA" id="ARBA00007357"/>
    </source>
</evidence>
<dbReference type="InterPro" id="IPR000718">
    <property type="entry name" value="Peptidase_M13"/>
</dbReference>
<comment type="cofactor">
    <cofactor evidence="1">
        <name>Zn(2+)</name>
        <dbReference type="ChEBI" id="CHEBI:29105"/>
    </cofactor>
</comment>
<evidence type="ECO:0000259" key="9">
    <source>
        <dbReference type="Pfam" id="PF01431"/>
    </source>
</evidence>
<feature type="signal peptide" evidence="8">
    <location>
        <begin position="1"/>
        <end position="18"/>
    </location>
</feature>
<dbReference type="SUPFAM" id="SSF55486">
    <property type="entry name" value="Metalloproteases ('zincins'), catalytic domain"/>
    <property type="match status" value="1"/>
</dbReference>
<dbReference type="Pfam" id="PF01431">
    <property type="entry name" value="Peptidase_M13"/>
    <property type="match status" value="1"/>
</dbReference>
<dbReference type="Gene3D" id="1.10.1380.10">
    <property type="entry name" value="Neutral endopeptidase , domain2"/>
    <property type="match status" value="1"/>
</dbReference>
<proteinExistence type="inferred from homology"/>
<dbReference type="CDD" id="cd08662">
    <property type="entry name" value="M13"/>
    <property type="match status" value="1"/>
</dbReference>
<reference evidence="12 14" key="3">
    <citation type="submission" date="2016-10" db="EMBL/GenBank/DDBJ databases">
        <authorList>
            <person name="Varghese N."/>
            <person name="Submissions S."/>
        </authorList>
    </citation>
    <scope>NUCLEOTIDE SEQUENCE [LARGE SCALE GENOMIC DNA]</scope>
    <source>
        <strain evidence="12 14">ATCC 33218</strain>
    </source>
</reference>
<evidence type="ECO:0000256" key="3">
    <source>
        <dbReference type="ARBA" id="ARBA00022670"/>
    </source>
</evidence>
<dbReference type="GO" id="GO:0004222">
    <property type="term" value="F:metalloendopeptidase activity"/>
    <property type="evidence" value="ECO:0007669"/>
    <property type="project" value="InterPro"/>
</dbReference>
<dbReference type="RefSeq" id="WP_045100332.1">
    <property type="nucleotide sequence ID" value="NZ_CP020614.1"/>
</dbReference>